<evidence type="ECO:0000256" key="1">
    <source>
        <dbReference type="SAM" id="Coils"/>
    </source>
</evidence>
<name>V9L1F4_CALMI</name>
<evidence type="ECO:0000313" key="3">
    <source>
        <dbReference type="EMBL" id="AFP05113.1"/>
    </source>
</evidence>
<protein>
    <submittedName>
        <fullName evidence="3">Putative TRAF4-associated factor 1-like protein</fullName>
    </submittedName>
</protein>
<dbReference type="GO" id="GO:0035371">
    <property type="term" value="C:microtubule plus-end"/>
    <property type="evidence" value="ECO:0007669"/>
    <property type="project" value="TreeGrafter"/>
</dbReference>
<dbReference type="GO" id="GO:0000070">
    <property type="term" value="P:mitotic sister chromatid segregation"/>
    <property type="evidence" value="ECO:0007669"/>
    <property type="project" value="TreeGrafter"/>
</dbReference>
<dbReference type="AlphaFoldDB" id="V9L1F4"/>
<accession>V9L1F4</accession>
<feature type="compositionally biased region" description="Polar residues" evidence="2">
    <location>
        <begin position="76"/>
        <end position="86"/>
    </location>
</feature>
<dbReference type="GO" id="GO:0034451">
    <property type="term" value="C:centriolar satellite"/>
    <property type="evidence" value="ECO:0007669"/>
    <property type="project" value="TreeGrafter"/>
</dbReference>
<dbReference type="InterPro" id="IPR033373">
    <property type="entry name" value="SKAP"/>
</dbReference>
<organism evidence="3">
    <name type="scientific">Callorhinchus milii</name>
    <name type="common">Ghost shark</name>
    <dbReference type="NCBI Taxonomy" id="7868"/>
    <lineage>
        <taxon>Eukaryota</taxon>
        <taxon>Metazoa</taxon>
        <taxon>Chordata</taxon>
        <taxon>Craniata</taxon>
        <taxon>Vertebrata</taxon>
        <taxon>Chondrichthyes</taxon>
        <taxon>Holocephali</taxon>
        <taxon>Chimaeriformes</taxon>
        <taxon>Callorhinchidae</taxon>
        <taxon>Callorhinchus</taxon>
    </lineage>
</organism>
<keyword evidence="1" id="KW-0175">Coiled coil</keyword>
<feature type="coiled-coil region" evidence="1">
    <location>
        <begin position="144"/>
        <end position="196"/>
    </location>
</feature>
<evidence type="ECO:0000256" key="2">
    <source>
        <dbReference type="SAM" id="MobiDB-lite"/>
    </source>
</evidence>
<dbReference type="GO" id="GO:0007051">
    <property type="term" value="P:spindle organization"/>
    <property type="evidence" value="ECO:0007669"/>
    <property type="project" value="InterPro"/>
</dbReference>
<feature type="region of interest" description="Disordered" evidence="2">
    <location>
        <begin position="50"/>
        <end position="95"/>
    </location>
</feature>
<dbReference type="PANTHER" id="PTHR31940">
    <property type="entry name" value="SMALL KINETOCHORE-ASSOCIATED PROTEIN"/>
    <property type="match status" value="1"/>
</dbReference>
<reference evidence="3" key="1">
    <citation type="journal article" date="2014" name="Nature">
        <title>Elephant shark genome provides unique insights into gnathostome evolution.</title>
        <authorList>
            <consortium name="International Elephant Shark Genome Sequencing Consortium"/>
            <person name="Venkatesh B."/>
            <person name="Lee A.P."/>
            <person name="Ravi V."/>
            <person name="Maurya A.K."/>
            <person name="Lian M.M."/>
            <person name="Swann J.B."/>
            <person name="Ohta Y."/>
            <person name="Flajnik M.F."/>
            <person name="Sutoh Y."/>
            <person name="Kasahara M."/>
            <person name="Hoon S."/>
            <person name="Gangu V."/>
            <person name="Roy S.W."/>
            <person name="Irimia M."/>
            <person name="Korzh V."/>
            <person name="Kondrychyn I."/>
            <person name="Lim Z.W."/>
            <person name="Tay B.H."/>
            <person name="Tohari S."/>
            <person name="Kong K.W."/>
            <person name="Ho S."/>
            <person name="Lorente-Galdos B."/>
            <person name="Quilez J."/>
            <person name="Marques-Bonet T."/>
            <person name="Raney B.J."/>
            <person name="Ingham P.W."/>
            <person name="Tay A."/>
            <person name="Hillier L.W."/>
            <person name="Minx P."/>
            <person name="Boehm T."/>
            <person name="Wilson R.K."/>
            <person name="Brenner S."/>
            <person name="Warren W.C."/>
        </authorList>
    </citation>
    <scope>NUCLEOTIDE SEQUENCE</scope>
    <source>
        <tissue evidence="3">Ovary</tissue>
    </source>
</reference>
<dbReference type="GO" id="GO:0051988">
    <property type="term" value="P:regulation of attachment of spindle microtubules to kinetochore"/>
    <property type="evidence" value="ECO:0007669"/>
    <property type="project" value="InterPro"/>
</dbReference>
<feature type="coiled-coil region" evidence="1">
    <location>
        <begin position="228"/>
        <end position="302"/>
    </location>
</feature>
<dbReference type="PANTHER" id="PTHR31940:SF2">
    <property type="entry name" value="SMALL KINETOCHORE-ASSOCIATED PROTEIN"/>
    <property type="match status" value="1"/>
</dbReference>
<proteinExistence type="evidence at transcript level"/>
<sequence length="304" mass="35480">MRSAICTKSCTDQRQIGCEIVRVLYLSLCIYIYISRKSALYLAGEMQKSRLPTKQPRDASAAVPPQEAKIPRQESRTLGSLTNKNHPANPVVPEFNKDLPQTFNFSQKPFEASSTQQSLVQNKRLKMYAGSRMTRANMEHYRALKVAEAELRDQVQLLEVAQHQLQQSLMEKEDEREKLLSKAEDLECQKEVLSKKLQFCMVVLESNLIDPISANKVVENLEQKDKCRRETMVHVENLQEELKMLKMAEKREKLQELRRMWQTVKEESDEMMQDSDLFQKELDEWRQLVEESKQLVEVEQSELN</sequence>
<dbReference type="GO" id="GO:0000776">
    <property type="term" value="C:kinetochore"/>
    <property type="evidence" value="ECO:0007669"/>
    <property type="project" value="InterPro"/>
</dbReference>
<dbReference type="GO" id="GO:0072686">
    <property type="term" value="C:mitotic spindle"/>
    <property type="evidence" value="ECO:0007669"/>
    <property type="project" value="TreeGrafter"/>
</dbReference>
<dbReference type="EMBL" id="JW872595">
    <property type="protein sequence ID" value="AFP05113.1"/>
    <property type="molecule type" value="mRNA"/>
</dbReference>